<dbReference type="Pfam" id="PF01757">
    <property type="entry name" value="Acyl_transf_3"/>
    <property type="match status" value="1"/>
</dbReference>
<feature type="transmembrane region" description="Helical" evidence="1">
    <location>
        <begin position="47"/>
        <end position="70"/>
    </location>
</feature>
<feature type="transmembrane region" description="Helical" evidence="1">
    <location>
        <begin position="196"/>
        <end position="217"/>
    </location>
</feature>
<protein>
    <submittedName>
        <fullName evidence="3">Acyltransferase</fullName>
        <ecNumber evidence="3">2.3.-.-</ecNumber>
    </submittedName>
</protein>
<keyword evidence="1" id="KW-0472">Membrane</keyword>
<dbReference type="EMBL" id="CP132353">
    <property type="protein sequence ID" value="WLS77199.1"/>
    <property type="molecule type" value="Genomic_DNA"/>
</dbReference>
<keyword evidence="1" id="KW-1133">Transmembrane helix</keyword>
<accession>A0AA50DFK3</accession>
<reference evidence="3 4" key="1">
    <citation type="submission" date="2023-07" db="EMBL/GenBank/DDBJ databases">
        <title>Pathogenic bacteria of pear tree diseases.</title>
        <authorList>
            <person name="Zhang Z."/>
            <person name="He L."/>
            <person name="Huang R."/>
        </authorList>
    </citation>
    <scope>NUCLEOTIDE SEQUENCE [LARGE SCALE GENOMIC DNA]</scope>
    <source>
        <strain evidence="3 4">DE2</strain>
    </source>
</reference>
<dbReference type="InterPro" id="IPR002656">
    <property type="entry name" value="Acyl_transf_3_dom"/>
</dbReference>
<organism evidence="3 4">
    <name type="scientific">Erwinia pyri</name>
    <dbReference type="NCBI Taxonomy" id="3062598"/>
    <lineage>
        <taxon>Bacteria</taxon>
        <taxon>Pseudomonadati</taxon>
        <taxon>Pseudomonadota</taxon>
        <taxon>Gammaproteobacteria</taxon>
        <taxon>Enterobacterales</taxon>
        <taxon>Erwiniaceae</taxon>
        <taxon>Erwinia</taxon>
    </lineage>
</organism>
<keyword evidence="4" id="KW-1185">Reference proteome</keyword>
<dbReference type="InterPro" id="IPR050879">
    <property type="entry name" value="Acyltransferase_3"/>
</dbReference>
<dbReference type="KEGG" id="epi:Q3V30_11925"/>
<feature type="transmembrane region" description="Helical" evidence="1">
    <location>
        <begin position="289"/>
        <end position="306"/>
    </location>
</feature>
<evidence type="ECO:0000256" key="1">
    <source>
        <dbReference type="SAM" id="Phobius"/>
    </source>
</evidence>
<dbReference type="RefSeq" id="WP_306205904.1">
    <property type="nucleotide sequence ID" value="NZ_CP132353.1"/>
</dbReference>
<dbReference type="GO" id="GO:0016747">
    <property type="term" value="F:acyltransferase activity, transferring groups other than amino-acyl groups"/>
    <property type="evidence" value="ECO:0007669"/>
    <property type="project" value="InterPro"/>
</dbReference>
<evidence type="ECO:0000313" key="4">
    <source>
        <dbReference type="Proteomes" id="UP001228139"/>
    </source>
</evidence>
<dbReference type="GO" id="GO:0016020">
    <property type="term" value="C:membrane"/>
    <property type="evidence" value="ECO:0007669"/>
    <property type="project" value="TreeGrafter"/>
</dbReference>
<sequence length="363" mass="41658">MKSDNHSYLSRLDHLRFVAAIIVILHHCKGKLPYPQELNGVVDFIKVWLIGGSTGVSLFLVLSGFIFCVISNGGEKKIDYKKFIKNRLLRIAPLVIFLFFILITVGRQKFSPIDILRILTLQMNTGNTYTGWGDNIYPIGGMWTIAVEFQFYLIFPFLISFFHKKGWAYFSKLVLLMIFIKFTLLESYGIRTINDIYHTIIGRLDQFLIGIIAGWLYLKNKHKKNKPAVGIAFILISFSLLTALLFYSLKANIYLLSLKFTLEAIFWSFITYCYVTLNLSINKSIDSTLSYLGGLSFSMYLLHIPLSKFIYSTFMTYPTNSFTTLVNGVIYLIPLTILVSIATYSLIEKPFLEMRVKYIEGPN</sequence>
<feature type="transmembrane region" description="Helical" evidence="1">
    <location>
        <begin position="136"/>
        <end position="159"/>
    </location>
</feature>
<dbReference type="EC" id="2.3.-.-" evidence="3"/>
<evidence type="ECO:0000259" key="2">
    <source>
        <dbReference type="Pfam" id="PF01757"/>
    </source>
</evidence>
<feature type="transmembrane region" description="Helical" evidence="1">
    <location>
        <begin position="229"/>
        <end position="247"/>
    </location>
</feature>
<dbReference type="PANTHER" id="PTHR23028:SF53">
    <property type="entry name" value="ACYL_TRANSF_3 DOMAIN-CONTAINING PROTEIN"/>
    <property type="match status" value="1"/>
</dbReference>
<name>A0AA50DFK3_9GAMM</name>
<dbReference type="Proteomes" id="UP001228139">
    <property type="component" value="Chromosome"/>
</dbReference>
<gene>
    <name evidence="3" type="ORF">Q3V30_11925</name>
</gene>
<dbReference type="PANTHER" id="PTHR23028">
    <property type="entry name" value="ACETYLTRANSFERASE"/>
    <property type="match status" value="1"/>
</dbReference>
<feature type="transmembrane region" description="Helical" evidence="1">
    <location>
        <begin position="326"/>
        <end position="347"/>
    </location>
</feature>
<keyword evidence="3" id="KW-0808">Transferase</keyword>
<dbReference type="AlphaFoldDB" id="A0AA50DFK3"/>
<dbReference type="GO" id="GO:0000271">
    <property type="term" value="P:polysaccharide biosynthetic process"/>
    <property type="evidence" value="ECO:0007669"/>
    <property type="project" value="TreeGrafter"/>
</dbReference>
<evidence type="ECO:0000313" key="3">
    <source>
        <dbReference type="EMBL" id="WLS77199.1"/>
    </source>
</evidence>
<feature type="transmembrane region" description="Helical" evidence="1">
    <location>
        <begin position="166"/>
        <end position="184"/>
    </location>
</feature>
<proteinExistence type="predicted"/>
<feature type="domain" description="Acyltransferase 3" evidence="2">
    <location>
        <begin position="11"/>
        <end position="343"/>
    </location>
</feature>
<keyword evidence="1" id="KW-0812">Transmembrane</keyword>
<feature type="transmembrane region" description="Helical" evidence="1">
    <location>
        <begin position="91"/>
        <end position="110"/>
    </location>
</feature>
<keyword evidence="3" id="KW-0012">Acyltransferase</keyword>
<feature type="transmembrane region" description="Helical" evidence="1">
    <location>
        <begin position="253"/>
        <end position="277"/>
    </location>
</feature>